<organism evidence="3 4">
    <name type="scientific">Candidatus Avoscillospira avicola</name>
    <dbReference type="NCBI Taxonomy" id="2840706"/>
    <lineage>
        <taxon>Bacteria</taxon>
        <taxon>Bacillati</taxon>
        <taxon>Bacillota</taxon>
        <taxon>Clostridia</taxon>
        <taxon>Eubacteriales</taxon>
        <taxon>Oscillospiraceae</taxon>
        <taxon>Oscillospiraceae incertae sedis</taxon>
        <taxon>Candidatus Avoscillospira</taxon>
    </lineage>
</organism>
<dbReference type="InterPro" id="IPR025648">
    <property type="entry name" value="DUF4358"/>
</dbReference>
<reference evidence="3" key="2">
    <citation type="journal article" date="2021" name="PeerJ">
        <title>Extensive microbial diversity within the chicken gut microbiome revealed by metagenomics and culture.</title>
        <authorList>
            <person name="Gilroy R."/>
            <person name="Ravi A."/>
            <person name="Getino M."/>
            <person name="Pursley I."/>
            <person name="Horton D.L."/>
            <person name="Alikhan N.F."/>
            <person name="Baker D."/>
            <person name="Gharbi K."/>
            <person name="Hall N."/>
            <person name="Watson M."/>
            <person name="Adriaenssens E.M."/>
            <person name="Foster-Nyarko E."/>
            <person name="Jarju S."/>
            <person name="Secka A."/>
            <person name="Antonio M."/>
            <person name="Oren A."/>
            <person name="Chaudhuri R.R."/>
            <person name="La Ragione R."/>
            <person name="Hildebrand F."/>
            <person name="Pallen M.J."/>
        </authorList>
    </citation>
    <scope>NUCLEOTIDE SEQUENCE</scope>
    <source>
        <strain evidence="3">ChiBcec15-4380</strain>
    </source>
</reference>
<evidence type="ECO:0000313" key="4">
    <source>
        <dbReference type="Proteomes" id="UP000824239"/>
    </source>
</evidence>
<feature type="signal peptide" evidence="2">
    <location>
        <begin position="1"/>
        <end position="22"/>
    </location>
</feature>
<feature type="region of interest" description="Disordered" evidence="1">
    <location>
        <begin position="27"/>
        <end position="118"/>
    </location>
</feature>
<evidence type="ECO:0000313" key="3">
    <source>
        <dbReference type="EMBL" id="HIR50587.1"/>
    </source>
</evidence>
<evidence type="ECO:0000256" key="1">
    <source>
        <dbReference type="SAM" id="MobiDB-lite"/>
    </source>
</evidence>
<dbReference type="Proteomes" id="UP000824239">
    <property type="component" value="Unassembled WGS sequence"/>
</dbReference>
<protein>
    <submittedName>
        <fullName evidence="3">DUF4358 domain-containing protein</fullName>
    </submittedName>
</protein>
<sequence>MNKKFTVWLLIAALLLTLTACATTKDPADAETDAAQTETDTAETPDTEPEAETPDAKPEEESPETKPEEETPAEPKPEEEIPTETKPEEETPTETKPEEDKPADPQPETPPAESGTSVDLSAVRADIISQLSIADPLNLETDALLNLYGIDASLVAQSASFVTMSGTFPDEVILVEAVDEAAAATIQEKLQNRLNEVLVQSETYDPDNYQAAQSCQVRVNGLYVSLILSPKQADMAAIYATYVG</sequence>
<comment type="caution">
    <text evidence="3">The sequence shown here is derived from an EMBL/GenBank/DDBJ whole genome shotgun (WGS) entry which is preliminary data.</text>
</comment>
<dbReference type="AlphaFoldDB" id="A0A9D1IWI6"/>
<dbReference type="PROSITE" id="PS51257">
    <property type="entry name" value="PROKAR_LIPOPROTEIN"/>
    <property type="match status" value="1"/>
</dbReference>
<dbReference type="EMBL" id="DVHE01000039">
    <property type="protein sequence ID" value="HIR50587.1"/>
    <property type="molecule type" value="Genomic_DNA"/>
</dbReference>
<name>A0A9D1IWI6_9FIRM</name>
<feature type="compositionally biased region" description="Basic and acidic residues" evidence="1">
    <location>
        <begin position="54"/>
        <end position="103"/>
    </location>
</feature>
<keyword evidence="2" id="KW-0732">Signal</keyword>
<proteinExistence type="predicted"/>
<reference evidence="3" key="1">
    <citation type="submission" date="2020-10" db="EMBL/GenBank/DDBJ databases">
        <authorList>
            <person name="Gilroy R."/>
        </authorList>
    </citation>
    <scope>NUCLEOTIDE SEQUENCE</scope>
    <source>
        <strain evidence="3">ChiBcec15-4380</strain>
    </source>
</reference>
<dbReference type="Pfam" id="PF14270">
    <property type="entry name" value="DUF4358"/>
    <property type="match status" value="1"/>
</dbReference>
<gene>
    <name evidence="3" type="ORF">IAA53_04765</name>
</gene>
<feature type="chain" id="PRO_5039109367" evidence="2">
    <location>
        <begin position="23"/>
        <end position="244"/>
    </location>
</feature>
<feature type="compositionally biased region" description="Acidic residues" evidence="1">
    <location>
        <begin position="40"/>
        <end position="53"/>
    </location>
</feature>
<evidence type="ECO:0000256" key="2">
    <source>
        <dbReference type="SAM" id="SignalP"/>
    </source>
</evidence>
<accession>A0A9D1IWI6</accession>